<dbReference type="InterPro" id="IPR004087">
    <property type="entry name" value="KH_dom"/>
</dbReference>
<dbReference type="GO" id="GO:0003723">
    <property type="term" value="F:RNA binding"/>
    <property type="evidence" value="ECO:0007669"/>
    <property type="project" value="UniProtKB-UniRule"/>
</dbReference>
<evidence type="ECO:0000256" key="4">
    <source>
        <dbReference type="ARBA" id="ARBA00022741"/>
    </source>
</evidence>
<gene>
    <name evidence="14" type="ORF">MEDL_34574</name>
</gene>
<evidence type="ECO:0000256" key="6">
    <source>
        <dbReference type="ARBA" id="ARBA00022806"/>
    </source>
</evidence>
<feature type="compositionally biased region" description="Gly residues" evidence="11">
    <location>
        <begin position="302"/>
        <end position="325"/>
    </location>
</feature>
<feature type="compositionally biased region" description="Low complexity" evidence="11">
    <location>
        <begin position="200"/>
        <end position="210"/>
    </location>
</feature>
<comment type="catalytic activity">
    <reaction evidence="9">
        <text>ATP + H2O = ADP + phosphate + H(+)</text>
        <dbReference type="Rhea" id="RHEA:13065"/>
        <dbReference type="ChEBI" id="CHEBI:15377"/>
        <dbReference type="ChEBI" id="CHEBI:15378"/>
        <dbReference type="ChEBI" id="CHEBI:30616"/>
        <dbReference type="ChEBI" id="CHEBI:43474"/>
        <dbReference type="ChEBI" id="CHEBI:456216"/>
        <dbReference type="EC" id="3.6.4.13"/>
    </reaction>
</comment>
<keyword evidence="3" id="KW-0548">Nucleotidyltransferase</keyword>
<dbReference type="PROSITE" id="PS00039">
    <property type="entry name" value="DEAD_ATP_HELICASE"/>
    <property type="match status" value="1"/>
</dbReference>
<organism evidence="14 15">
    <name type="scientific">Mytilus edulis</name>
    <name type="common">Blue mussel</name>
    <dbReference type="NCBI Taxonomy" id="6550"/>
    <lineage>
        <taxon>Eukaryota</taxon>
        <taxon>Metazoa</taxon>
        <taxon>Spiralia</taxon>
        <taxon>Lophotrochozoa</taxon>
        <taxon>Mollusca</taxon>
        <taxon>Bivalvia</taxon>
        <taxon>Autobranchia</taxon>
        <taxon>Pteriomorphia</taxon>
        <taxon>Mytilida</taxon>
        <taxon>Mytiloidea</taxon>
        <taxon>Mytilidae</taxon>
        <taxon>Mytilinae</taxon>
        <taxon>Mytilus</taxon>
    </lineage>
</organism>
<feature type="domain" description="Helicase C-terminal" evidence="13">
    <location>
        <begin position="763"/>
        <end position="912"/>
    </location>
</feature>
<feature type="compositionally biased region" description="Basic and acidic residues" evidence="11">
    <location>
        <begin position="229"/>
        <end position="251"/>
    </location>
</feature>
<dbReference type="Pfam" id="PF00270">
    <property type="entry name" value="DEAD"/>
    <property type="match status" value="1"/>
</dbReference>
<dbReference type="SUPFAM" id="SSF54791">
    <property type="entry name" value="Eukaryotic type KH-domain (KH-domain type I)"/>
    <property type="match status" value="3"/>
</dbReference>
<feature type="compositionally biased region" description="Basic and acidic residues" evidence="11">
    <location>
        <begin position="168"/>
        <end position="184"/>
    </location>
</feature>
<proteinExistence type="predicted"/>
<dbReference type="SMART" id="SM00322">
    <property type="entry name" value="KH"/>
    <property type="match status" value="3"/>
</dbReference>
<evidence type="ECO:0000256" key="5">
    <source>
        <dbReference type="ARBA" id="ARBA00022801"/>
    </source>
</evidence>
<evidence type="ECO:0000256" key="1">
    <source>
        <dbReference type="ARBA" id="ARBA00012552"/>
    </source>
</evidence>
<feature type="compositionally biased region" description="Basic and acidic residues" evidence="11">
    <location>
        <begin position="44"/>
        <end position="60"/>
    </location>
</feature>
<protein>
    <recommendedName>
        <fullName evidence="1">RNA helicase</fullName>
        <ecNumber evidence="1">3.6.4.13</ecNumber>
    </recommendedName>
</protein>
<reference evidence="14" key="1">
    <citation type="submission" date="2021-03" db="EMBL/GenBank/DDBJ databases">
        <authorList>
            <person name="Bekaert M."/>
        </authorList>
    </citation>
    <scope>NUCLEOTIDE SEQUENCE</scope>
</reference>
<keyword evidence="4" id="KW-0547">Nucleotide-binding</keyword>
<evidence type="ECO:0000259" key="13">
    <source>
        <dbReference type="PROSITE" id="PS51194"/>
    </source>
</evidence>
<dbReference type="FunFam" id="3.40.50.300:FF:000079">
    <property type="entry name" value="probable ATP-dependent RNA helicase DDX17"/>
    <property type="match status" value="1"/>
</dbReference>
<sequence>MLKISKDDDGSGQKEIQLEGSPDAVAKAKEMINELTQDDGGGFGRRDDSNRGFGGREDSNRGFGSGGVSNGGFGSGGDSNRGFGRSKDSGQSDSSTLRVDSSKIGRVIGKGGSKIRELQDETGATINISKDDDGSGQKEIQLEGSPDAVAKAKEMINELTQDDGGGFGRREDSNRGFGGREDSNRGFGSGGDSNRGGFGSSNDGGQSDSSTIRVDSSRIGRVIGKGGSKIRELQDETGAKINISKDDDGSGQKEIQLEGSPDAIAKAKEMINELTQDDGGGFGRREDSNRGFGGREDSNRGFGSGGVSNGGGFGSGGDSNRGGFGSSNDSGQRSFGRNEDQNGQSDSSTIHIDSSMIGRVIGKGGSKIRELQDETGAKINISKDDDGSGQKEIQLEGSPDAIAKAKEMINELTQDDRGPPRSFGGGGCGFGGGGGGRGGGFGGGGFGSNSSTSNTEAAPMVNWGIIRANKEINEKKKWEGLPPIEKNFYIESQSVKNMYPDEVNEFRKTNNNITVTDLCTEGSRNIPNPCRTFEEAFEHYPAILDTIYNQKFTKPSPIQAQAWPVLLQGLDLIGIAQTGTGKTLAFLLPAFIHIDNQPIPREERGGPNVLVLSPTRELALQIETEVKKFDYKGIKSVCVYGGGNRREQIKVVTNGVEIIVATPGRLNDLVMNGIVNVKSVTYLILDEADRMLDMGFEPEIKKILLDIRPDRQTVMTSATWPEGVRRLGGQYLKDPIQVFVGSLDLAAVHSVHQRVELVDDDDKKDRLLQFIQEEFLPTDKVIVFVGKKLMCDHLSSDLSLLGVDCQCIHGDREQCDREAALEDFKSGATRILIATDVASRGLDVKDITYVFNYDFPRHMEEYVHRVGRTGRAGKTGTSITLMTRMDWRNAAHLIEILVEAMQEVPEFLEDMAQRWEANQRKRAEERESLKGMGGGRGGGGRGGGGRGGRGRRREDFGVYTPAYGIA</sequence>
<dbReference type="GO" id="GO:0005524">
    <property type="term" value="F:ATP binding"/>
    <property type="evidence" value="ECO:0007669"/>
    <property type="project" value="UniProtKB-KW"/>
</dbReference>
<dbReference type="Proteomes" id="UP000683360">
    <property type="component" value="Unassembled WGS sequence"/>
</dbReference>
<dbReference type="CDD" id="cd17958">
    <property type="entry name" value="DEADc_DDX43_DDX53"/>
    <property type="match status" value="1"/>
</dbReference>
<dbReference type="CDD" id="cd18787">
    <property type="entry name" value="SF2_C_DEAD"/>
    <property type="match status" value="1"/>
</dbReference>
<comment type="caution">
    <text evidence="14">The sequence shown here is derived from an EMBL/GenBank/DDBJ whole genome shotgun (WGS) entry which is preliminary data.</text>
</comment>
<feature type="compositionally biased region" description="Gly residues" evidence="11">
    <location>
        <begin position="63"/>
        <end position="79"/>
    </location>
</feature>
<feature type="domain" description="Helicase ATP-binding" evidence="12">
    <location>
        <begin position="563"/>
        <end position="738"/>
    </location>
</feature>
<dbReference type="PANTHER" id="PTHR47958">
    <property type="entry name" value="ATP-DEPENDENT RNA HELICASE DBP3"/>
    <property type="match status" value="1"/>
</dbReference>
<dbReference type="PROSITE" id="PS51194">
    <property type="entry name" value="HELICASE_CTER"/>
    <property type="match status" value="1"/>
</dbReference>
<evidence type="ECO:0000256" key="7">
    <source>
        <dbReference type="ARBA" id="ARBA00022840"/>
    </source>
</evidence>
<dbReference type="InterPro" id="IPR004088">
    <property type="entry name" value="KH_dom_type_1"/>
</dbReference>
<dbReference type="Pfam" id="PF00271">
    <property type="entry name" value="Helicase_C"/>
    <property type="match status" value="1"/>
</dbReference>
<dbReference type="PROSITE" id="PS50084">
    <property type="entry name" value="KH_TYPE_1"/>
    <property type="match status" value="3"/>
</dbReference>
<feature type="compositionally biased region" description="Polar residues" evidence="11">
    <location>
        <begin position="341"/>
        <end position="352"/>
    </location>
</feature>
<dbReference type="InterPro" id="IPR001650">
    <property type="entry name" value="Helicase_C-like"/>
</dbReference>
<evidence type="ECO:0000256" key="8">
    <source>
        <dbReference type="ARBA" id="ARBA00022884"/>
    </source>
</evidence>
<feature type="compositionally biased region" description="Basic and acidic residues" evidence="11">
    <location>
        <begin position="918"/>
        <end position="929"/>
    </location>
</feature>
<evidence type="ECO:0000256" key="10">
    <source>
        <dbReference type="PROSITE-ProRule" id="PRU00117"/>
    </source>
</evidence>
<keyword evidence="7" id="KW-0067">ATP-binding</keyword>
<keyword evidence="6" id="KW-0347">Helicase</keyword>
<dbReference type="GO" id="GO:0016787">
    <property type="term" value="F:hydrolase activity"/>
    <property type="evidence" value="ECO:0007669"/>
    <property type="project" value="UniProtKB-KW"/>
</dbReference>
<evidence type="ECO:0000256" key="11">
    <source>
        <dbReference type="SAM" id="MobiDB-lite"/>
    </source>
</evidence>
<dbReference type="Gene3D" id="3.40.50.300">
    <property type="entry name" value="P-loop containing nucleotide triphosphate hydrolases"/>
    <property type="match status" value="2"/>
</dbReference>
<dbReference type="CDD" id="cd00105">
    <property type="entry name" value="KH-I"/>
    <property type="match status" value="3"/>
</dbReference>
<name>A0A8S3SK35_MYTED</name>
<dbReference type="PROSITE" id="PS51192">
    <property type="entry name" value="HELICASE_ATP_BIND_1"/>
    <property type="match status" value="1"/>
</dbReference>
<feature type="region of interest" description="Disordered" evidence="11">
    <location>
        <begin position="1"/>
        <end position="358"/>
    </location>
</feature>
<feature type="compositionally biased region" description="Basic and acidic residues" evidence="11">
    <location>
        <begin position="1"/>
        <end position="12"/>
    </location>
</feature>
<dbReference type="InterPro" id="IPR014001">
    <property type="entry name" value="Helicase_ATP-bd"/>
</dbReference>
<dbReference type="InterPro" id="IPR011545">
    <property type="entry name" value="DEAD/DEAH_box_helicase_dom"/>
</dbReference>
<dbReference type="AlphaFoldDB" id="A0A8S3SK35"/>
<dbReference type="SMART" id="SM00490">
    <property type="entry name" value="HELICc"/>
    <property type="match status" value="1"/>
</dbReference>
<evidence type="ECO:0000259" key="12">
    <source>
        <dbReference type="PROSITE" id="PS51192"/>
    </source>
</evidence>
<dbReference type="FunFam" id="3.40.50.300:FF:000008">
    <property type="entry name" value="ATP-dependent RNA helicase RhlB"/>
    <property type="match status" value="1"/>
</dbReference>
<feature type="compositionally biased region" description="Basic and acidic residues" evidence="11">
    <location>
        <begin position="283"/>
        <end position="299"/>
    </location>
</feature>
<dbReference type="InterPro" id="IPR000629">
    <property type="entry name" value="RNA-helicase_DEAD-box_CS"/>
</dbReference>
<keyword evidence="8 10" id="KW-0694">RNA-binding</keyword>
<feature type="compositionally biased region" description="Gly residues" evidence="11">
    <location>
        <begin position="931"/>
        <end position="947"/>
    </location>
</feature>
<dbReference type="InterPro" id="IPR027417">
    <property type="entry name" value="P-loop_NTPase"/>
</dbReference>
<evidence type="ECO:0000313" key="14">
    <source>
        <dbReference type="EMBL" id="CAG2221128.1"/>
    </source>
</evidence>
<dbReference type="Pfam" id="PF00013">
    <property type="entry name" value="KH_1"/>
    <property type="match status" value="3"/>
</dbReference>
<dbReference type="EMBL" id="CAJPWZ010001677">
    <property type="protein sequence ID" value="CAG2221128.1"/>
    <property type="molecule type" value="Genomic_DNA"/>
</dbReference>
<keyword evidence="5 14" id="KW-0378">Hydrolase</keyword>
<dbReference type="InterPro" id="IPR036612">
    <property type="entry name" value="KH_dom_type_1_sf"/>
</dbReference>
<dbReference type="EC" id="3.6.4.13" evidence="1"/>
<evidence type="ECO:0000256" key="9">
    <source>
        <dbReference type="ARBA" id="ARBA00047984"/>
    </source>
</evidence>
<feature type="compositionally biased region" description="Gly residues" evidence="11">
    <location>
        <begin position="187"/>
        <end position="199"/>
    </location>
</feature>
<dbReference type="GO" id="GO:0003724">
    <property type="term" value="F:RNA helicase activity"/>
    <property type="evidence" value="ECO:0007669"/>
    <property type="project" value="UniProtKB-EC"/>
</dbReference>
<evidence type="ECO:0000256" key="3">
    <source>
        <dbReference type="ARBA" id="ARBA00022695"/>
    </source>
</evidence>
<keyword evidence="2" id="KW-0808">Transferase</keyword>
<dbReference type="SMART" id="SM00487">
    <property type="entry name" value="DEXDc"/>
    <property type="match status" value="1"/>
</dbReference>
<dbReference type="FunFam" id="3.30.1370.10:FF:000001">
    <property type="entry name" value="Polyribonucleotide nucleotidyltransferase"/>
    <property type="match status" value="1"/>
</dbReference>
<dbReference type="OrthoDB" id="196131at2759"/>
<dbReference type="SUPFAM" id="SSF52540">
    <property type="entry name" value="P-loop containing nucleoside triphosphate hydrolases"/>
    <property type="match status" value="1"/>
</dbReference>
<feature type="region of interest" description="Disordered" evidence="11">
    <location>
        <begin position="918"/>
        <end position="966"/>
    </location>
</feature>
<keyword evidence="15" id="KW-1185">Reference proteome</keyword>
<accession>A0A8S3SK35</accession>
<evidence type="ECO:0000256" key="2">
    <source>
        <dbReference type="ARBA" id="ARBA00022679"/>
    </source>
</evidence>
<dbReference type="Gene3D" id="3.30.1370.10">
    <property type="entry name" value="K Homology domain, type 1"/>
    <property type="match status" value="4"/>
</dbReference>
<evidence type="ECO:0000313" key="15">
    <source>
        <dbReference type="Proteomes" id="UP000683360"/>
    </source>
</evidence>
<dbReference type="GO" id="GO:0016779">
    <property type="term" value="F:nucleotidyltransferase activity"/>
    <property type="evidence" value="ECO:0007669"/>
    <property type="project" value="UniProtKB-KW"/>
</dbReference>